<dbReference type="SUPFAM" id="SSF50939">
    <property type="entry name" value="Sialidases"/>
    <property type="match status" value="1"/>
</dbReference>
<evidence type="ECO:0000313" key="1">
    <source>
        <dbReference type="EMBL" id="KKK79337.1"/>
    </source>
</evidence>
<dbReference type="InterPro" id="IPR036278">
    <property type="entry name" value="Sialidase_sf"/>
</dbReference>
<proteinExistence type="predicted"/>
<evidence type="ECO:0008006" key="2">
    <source>
        <dbReference type="Google" id="ProtNLM"/>
    </source>
</evidence>
<sequence>MSKFKNHYKILLILIVNIILLPIGFVGSTDLRDYLNVSSPETTQDISSQIDGFSTNILLSTDDGNWNQHVEPMIAVGDNGTLFVGWKNADTHNGPGEHVSIVKSIDRGVSWTTPFDMPMYNGLNTRQSDPWLFWYNQSIYYAYIEWEPDYFTYFTTDYLSQVTVAKSSGDLTEWTTAPATNGSYFADKETMYIDDNGII</sequence>
<organism evidence="1">
    <name type="scientific">marine sediment metagenome</name>
    <dbReference type="NCBI Taxonomy" id="412755"/>
    <lineage>
        <taxon>unclassified sequences</taxon>
        <taxon>metagenomes</taxon>
        <taxon>ecological metagenomes</taxon>
    </lineage>
</organism>
<gene>
    <name evidence="1" type="ORF">LCGC14_2834510</name>
</gene>
<name>A0A0F8YCZ9_9ZZZZ</name>
<comment type="caution">
    <text evidence="1">The sequence shown here is derived from an EMBL/GenBank/DDBJ whole genome shotgun (WGS) entry which is preliminary data.</text>
</comment>
<dbReference type="EMBL" id="LAZR01054075">
    <property type="protein sequence ID" value="KKK79337.1"/>
    <property type="molecule type" value="Genomic_DNA"/>
</dbReference>
<dbReference type="AlphaFoldDB" id="A0A0F8YCZ9"/>
<reference evidence="1" key="1">
    <citation type="journal article" date="2015" name="Nature">
        <title>Complex archaea that bridge the gap between prokaryotes and eukaryotes.</title>
        <authorList>
            <person name="Spang A."/>
            <person name="Saw J.H."/>
            <person name="Jorgensen S.L."/>
            <person name="Zaremba-Niedzwiedzka K."/>
            <person name="Martijn J."/>
            <person name="Lind A.E."/>
            <person name="van Eijk R."/>
            <person name="Schleper C."/>
            <person name="Guy L."/>
            <person name="Ettema T.J."/>
        </authorList>
    </citation>
    <scope>NUCLEOTIDE SEQUENCE</scope>
</reference>
<protein>
    <recommendedName>
        <fullName evidence="2">Sialidase domain-containing protein</fullName>
    </recommendedName>
</protein>
<accession>A0A0F8YCZ9</accession>